<dbReference type="PANTHER" id="PTHR46806:SF11">
    <property type="entry name" value="MILK FAT GLOBULE EGF AND FACTOR V_VIII DOMAIN CONTAINING"/>
    <property type="match status" value="1"/>
</dbReference>
<dbReference type="InterPro" id="IPR000152">
    <property type="entry name" value="EGF-type_Asp/Asn_hydroxyl_site"/>
</dbReference>
<dbReference type="PROSITE" id="PS50022">
    <property type="entry name" value="FA58C_3"/>
    <property type="match status" value="2"/>
</dbReference>
<evidence type="ECO:0000259" key="3">
    <source>
        <dbReference type="PROSITE" id="PS50022"/>
    </source>
</evidence>
<dbReference type="InterPro" id="IPR050633">
    <property type="entry name" value="Neuropilin_MCO_CoagFactor"/>
</dbReference>
<sequence length="528" mass="58200">MLKKRICLKQVKKNPQTTSISGFAFRTFRLLEISGTCSELVCSAVDSAALEASSLAPTDGHVTSDVLAPPAGEFCQVNQCRNGGTCMMGEGRRFICICPDGFNGETCNETESGPCSRDPCQNDGVCQVTSSTRRGDVFSEYICECAPGFEGVHCQNRVQQGADLGMQTDVNKCAGQPCGNGGICRDLEGDFKCHCPSPYVGKHCQLRCISLLGLEGGGIAESQILASSVRYTVMGLQRWGPELARLHHKGLVNAWSAATHDKNPWIQVNMQRKMRLTGIVTQGASRIGSAEYIKVFKVASGLDGRTFTMYRTEGETRDHVFVGNVDNEGTKTNLFDPPLIAQFIRVIPVVCRKACTLRMELVGCELNGCSEPMGIKSRLVSNRQITGSSTFRTWGMDAFTWHPHFARLDKQGKTNAWTAATNNRSEWLQVDLESPKKISGIITQGAKDFGSVQFVSAFKVAHSDDGQTWTIVKDETTRMDKIFPGNSDNNVHKKNIFDPPIYGRYLRILPWEWHGRITLRVELLGCDE</sequence>
<proteinExistence type="predicted"/>
<evidence type="ECO:0000313" key="5">
    <source>
        <dbReference type="Ensembl" id="ENSTRUP00000040197.3"/>
    </source>
</evidence>
<dbReference type="InterPro" id="IPR000742">
    <property type="entry name" value="EGF"/>
</dbReference>
<dbReference type="SUPFAM" id="SSF49785">
    <property type="entry name" value="Galactose-binding domain-like"/>
    <property type="match status" value="2"/>
</dbReference>
<dbReference type="GO" id="GO:0005509">
    <property type="term" value="F:calcium ion binding"/>
    <property type="evidence" value="ECO:0007669"/>
    <property type="project" value="InterPro"/>
</dbReference>
<feature type="domain" description="F5/8 type C" evidence="3">
    <location>
        <begin position="369"/>
        <end position="526"/>
    </location>
</feature>
<dbReference type="InParanoid" id="H2UTC4"/>
<dbReference type="AlphaFoldDB" id="H2UTC4"/>
<dbReference type="PROSITE" id="PS01285">
    <property type="entry name" value="FA58C_1"/>
    <property type="match status" value="2"/>
</dbReference>
<dbReference type="Proteomes" id="UP000005226">
    <property type="component" value="Chromosome 9"/>
</dbReference>
<feature type="domain" description="EGF-like" evidence="4">
    <location>
        <begin position="169"/>
        <end position="205"/>
    </location>
</feature>
<keyword evidence="1 2" id="KW-1015">Disulfide bond</keyword>
<dbReference type="PROSITE" id="PS00022">
    <property type="entry name" value="EGF_1"/>
    <property type="match status" value="3"/>
</dbReference>
<evidence type="ECO:0000313" key="6">
    <source>
        <dbReference type="Proteomes" id="UP000005226"/>
    </source>
</evidence>
<keyword evidence="6" id="KW-1185">Reference proteome</keyword>
<reference evidence="5" key="2">
    <citation type="submission" date="2025-08" db="UniProtKB">
        <authorList>
            <consortium name="Ensembl"/>
        </authorList>
    </citation>
    <scope>IDENTIFICATION</scope>
</reference>
<dbReference type="SMART" id="SM00231">
    <property type="entry name" value="FA58C"/>
    <property type="match status" value="2"/>
</dbReference>
<dbReference type="FunCoup" id="H2UTC4">
    <property type="interactions" value="4"/>
</dbReference>
<feature type="disulfide bond" evidence="2">
    <location>
        <begin position="195"/>
        <end position="204"/>
    </location>
</feature>
<comment type="caution">
    <text evidence="2">Lacks conserved residue(s) required for the propagation of feature annotation.</text>
</comment>
<dbReference type="SMART" id="SM00179">
    <property type="entry name" value="EGF_CA"/>
    <property type="match status" value="3"/>
</dbReference>
<dbReference type="OMA" id="WATEYTI"/>
<dbReference type="CDD" id="cd00057">
    <property type="entry name" value="FA58C"/>
    <property type="match status" value="2"/>
</dbReference>
<evidence type="ECO:0000256" key="1">
    <source>
        <dbReference type="ARBA" id="ARBA00023157"/>
    </source>
</evidence>
<feature type="disulfide bond" evidence="2">
    <location>
        <begin position="145"/>
        <end position="154"/>
    </location>
</feature>
<dbReference type="Gene3D" id="2.60.120.260">
    <property type="entry name" value="Galactose-binding domain-like"/>
    <property type="match status" value="2"/>
</dbReference>
<dbReference type="FunFam" id="2.60.120.260:FF:000002">
    <property type="entry name" value="Coagulation factor VIII"/>
    <property type="match status" value="2"/>
</dbReference>
<dbReference type="PROSITE" id="PS01286">
    <property type="entry name" value="FA58C_2"/>
    <property type="match status" value="2"/>
</dbReference>
<dbReference type="GO" id="GO:0005886">
    <property type="term" value="C:plasma membrane"/>
    <property type="evidence" value="ECO:0007669"/>
    <property type="project" value="TreeGrafter"/>
</dbReference>
<dbReference type="PROSITE" id="PS50026">
    <property type="entry name" value="EGF_3"/>
    <property type="match status" value="3"/>
</dbReference>
<dbReference type="Pfam" id="PF00008">
    <property type="entry name" value="EGF"/>
    <property type="match status" value="3"/>
</dbReference>
<dbReference type="GO" id="GO:0038023">
    <property type="term" value="F:signaling receptor activity"/>
    <property type="evidence" value="ECO:0007669"/>
    <property type="project" value="TreeGrafter"/>
</dbReference>
<gene>
    <name evidence="5" type="primary">mfge8b</name>
</gene>
<dbReference type="PROSITE" id="PS01186">
    <property type="entry name" value="EGF_2"/>
    <property type="match status" value="2"/>
</dbReference>
<feature type="domain" description="F5/8 type C" evidence="3">
    <location>
        <begin position="208"/>
        <end position="364"/>
    </location>
</feature>
<dbReference type="Gene3D" id="2.10.25.10">
    <property type="entry name" value="Laminin"/>
    <property type="match status" value="3"/>
</dbReference>
<feature type="domain" description="EGF-like" evidence="4">
    <location>
        <begin position="111"/>
        <end position="155"/>
    </location>
</feature>
<dbReference type="FunFam" id="2.10.25.10:FF:000246">
    <property type="entry name" value="EGF-like repeat and discoidin I-like domain-containing protein 3"/>
    <property type="match status" value="1"/>
</dbReference>
<reference evidence="5 6" key="1">
    <citation type="journal article" date="2011" name="Genome Biol. Evol.">
        <title>Integration of the genetic map and genome assembly of fugu facilitates insights into distinct features of genome evolution in teleosts and mammals.</title>
        <authorList>
            <person name="Kai W."/>
            <person name="Kikuchi K."/>
            <person name="Tohari S."/>
            <person name="Chew A.K."/>
            <person name="Tay A."/>
            <person name="Fujiwara A."/>
            <person name="Hosoya S."/>
            <person name="Suetake H."/>
            <person name="Naruse K."/>
            <person name="Brenner S."/>
            <person name="Suzuki Y."/>
            <person name="Venkatesh B."/>
        </authorList>
    </citation>
    <scope>NUCLEOTIDE SEQUENCE [LARGE SCALE GENOMIC DNA]</scope>
</reference>
<dbReference type="Pfam" id="PF00754">
    <property type="entry name" value="F5_F8_type_C"/>
    <property type="match status" value="2"/>
</dbReference>
<dbReference type="InterPro" id="IPR000421">
    <property type="entry name" value="FA58C"/>
</dbReference>
<feature type="disulfide bond" evidence="2">
    <location>
        <begin position="98"/>
        <end position="107"/>
    </location>
</feature>
<feature type="domain" description="EGF-like" evidence="4">
    <location>
        <begin position="71"/>
        <end position="108"/>
    </location>
</feature>
<dbReference type="SUPFAM" id="SSF57196">
    <property type="entry name" value="EGF/Laminin"/>
    <property type="match status" value="3"/>
</dbReference>
<dbReference type="SMART" id="SM00181">
    <property type="entry name" value="EGF"/>
    <property type="match status" value="3"/>
</dbReference>
<dbReference type="GeneTree" id="ENSGT00940000156049"/>
<dbReference type="CDD" id="cd00054">
    <property type="entry name" value="EGF_CA"/>
    <property type="match status" value="3"/>
</dbReference>
<accession>H2UTC4</accession>
<name>H2UTC4_TAKRU</name>
<dbReference type="InterPro" id="IPR008979">
    <property type="entry name" value="Galactose-bd-like_sf"/>
</dbReference>
<evidence type="ECO:0000259" key="4">
    <source>
        <dbReference type="PROSITE" id="PS50026"/>
    </source>
</evidence>
<organism evidence="5 6">
    <name type="scientific">Takifugu rubripes</name>
    <name type="common">Japanese pufferfish</name>
    <name type="synonym">Fugu rubripes</name>
    <dbReference type="NCBI Taxonomy" id="31033"/>
    <lineage>
        <taxon>Eukaryota</taxon>
        <taxon>Metazoa</taxon>
        <taxon>Chordata</taxon>
        <taxon>Craniata</taxon>
        <taxon>Vertebrata</taxon>
        <taxon>Euteleostomi</taxon>
        <taxon>Actinopterygii</taxon>
        <taxon>Neopterygii</taxon>
        <taxon>Teleostei</taxon>
        <taxon>Neoteleostei</taxon>
        <taxon>Acanthomorphata</taxon>
        <taxon>Eupercaria</taxon>
        <taxon>Tetraodontiformes</taxon>
        <taxon>Tetradontoidea</taxon>
        <taxon>Tetraodontidae</taxon>
        <taxon>Takifugu</taxon>
    </lineage>
</organism>
<dbReference type="Ensembl" id="ENSTRUT00000040339.3">
    <property type="protein sequence ID" value="ENSTRUP00000040197.3"/>
    <property type="gene ID" value="ENSTRUG00000015729.3"/>
</dbReference>
<reference evidence="5" key="3">
    <citation type="submission" date="2025-09" db="UniProtKB">
        <authorList>
            <consortium name="Ensembl"/>
        </authorList>
    </citation>
    <scope>IDENTIFICATION</scope>
</reference>
<dbReference type="PROSITE" id="PS00010">
    <property type="entry name" value="ASX_HYDROXYL"/>
    <property type="match status" value="1"/>
</dbReference>
<keyword evidence="2" id="KW-0245">EGF-like domain</keyword>
<protein>
    <submittedName>
        <fullName evidence="5">Milk fat globule EGF and factor V/VIII domain containing b</fullName>
    </submittedName>
</protein>
<evidence type="ECO:0000256" key="2">
    <source>
        <dbReference type="PROSITE-ProRule" id="PRU00076"/>
    </source>
</evidence>
<dbReference type="InterPro" id="IPR001881">
    <property type="entry name" value="EGF-like_Ca-bd_dom"/>
</dbReference>
<dbReference type="PANTHER" id="PTHR46806">
    <property type="entry name" value="F5/8 TYPE C DOMAIN-CONTAINING PROTEIN"/>
    <property type="match status" value="1"/>
</dbReference>